<comment type="caution">
    <text evidence="2">The sequence shown here is derived from an EMBL/GenBank/DDBJ whole genome shotgun (WGS) entry which is preliminary data.</text>
</comment>
<keyword evidence="1" id="KW-0472">Membrane</keyword>
<feature type="transmembrane region" description="Helical" evidence="1">
    <location>
        <begin position="29"/>
        <end position="57"/>
    </location>
</feature>
<keyword evidence="1" id="KW-0812">Transmembrane</keyword>
<dbReference type="AlphaFoldDB" id="A0A2W2FY40"/>
<accession>A0A2W2FY40</accession>
<sequence>MSWLYWISGLLLGGALALAGIRPHGRSLGAGLLSTIVVLAFLAGAIFLTATPLGAYAAALGAWMASGDLIGALVGLVLAVSFGWLVIAVIYEVRKSARPDNFSYMAAVATPVVFLAMLGAINGEAETPHRDYVQTVRNIQMAVTHR</sequence>
<dbReference type="EMBL" id="POUA01000153">
    <property type="protein sequence ID" value="PZG42466.1"/>
    <property type="molecule type" value="Genomic_DNA"/>
</dbReference>
<keyword evidence="1" id="KW-1133">Transmembrane helix</keyword>
<keyword evidence="3" id="KW-1185">Reference proteome</keyword>
<reference evidence="2 3" key="1">
    <citation type="submission" date="2018-01" db="EMBL/GenBank/DDBJ databases">
        <title>Draft genome sequence of Sphaerisporangium sp. 7K107.</title>
        <authorList>
            <person name="Sahin N."/>
            <person name="Saygin H."/>
            <person name="Ay H."/>
        </authorList>
    </citation>
    <scope>NUCLEOTIDE SEQUENCE [LARGE SCALE GENOMIC DNA]</scope>
    <source>
        <strain evidence="2 3">7K107</strain>
    </source>
</reference>
<organism evidence="2 3">
    <name type="scientific">Spongiactinospora gelatinilytica</name>
    <dbReference type="NCBI Taxonomy" id="2666298"/>
    <lineage>
        <taxon>Bacteria</taxon>
        <taxon>Bacillati</taxon>
        <taxon>Actinomycetota</taxon>
        <taxon>Actinomycetes</taxon>
        <taxon>Streptosporangiales</taxon>
        <taxon>Streptosporangiaceae</taxon>
        <taxon>Spongiactinospora</taxon>
    </lineage>
</organism>
<protein>
    <submittedName>
        <fullName evidence="2">Uncharacterized protein</fullName>
    </submittedName>
</protein>
<dbReference type="Proteomes" id="UP000248544">
    <property type="component" value="Unassembled WGS sequence"/>
</dbReference>
<proteinExistence type="predicted"/>
<evidence type="ECO:0000313" key="2">
    <source>
        <dbReference type="EMBL" id="PZG42466.1"/>
    </source>
</evidence>
<evidence type="ECO:0000256" key="1">
    <source>
        <dbReference type="SAM" id="Phobius"/>
    </source>
</evidence>
<feature type="transmembrane region" description="Helical" evidence="1">
    <location>
        <begin position="69"/>
        <end position="90"/>
    </location>
</feature>
<gene>
    <name evidence="2" type="ORF">C1I98_19770</name>
</gene>
<dbReference type="RefSeq" id="WP_111168920.1">
    <property type="nucleotide sequence ID" value="NZ_POUA01000153.1"/>
</dbReference>
<name>A0A2W2FY40_9ACTN</name>
<evidence type="ECO:0000313" key="3">
    <source>
        <dbReference type="Proteomes" id="UP000248544"/>
    </source>
</evidence>
<feature type="transmembrane region" description="Helical" evidence="1">
    <location>
        <begin position="102"/>
        <end position="121"/>
    </location>
</feature>